<protein>
    <submittedName>
        <fullName evidence="2">Uncharacterized protein</fullName>
    </submittedName>
</protein>
<evidence type="ECO:0000256" key="1">
    <source>
        <dbReference type="SAM" id="MobiDB-lite"/>
    </source>
</evidence>
<dbReference type="RefSeq" id="WP_220299838.1">
    <property type="nucleotide sequence ID" value="NZ_JAEUAW010000003.1"/>
</dbReference>
<evidence type="ECO:0000313" key="2">
    <source>
        <dbReference type="EMBL" id="MBW9093116.1"/>
    </source>
</evidence>
<feature type="region of interest" description="Disordered" evidence="1">
    <location>
        <begin position="64"/>
        <end position="115"/>
    </location>
</feature>
<gene>
    <name evidence="2" type="ORF">JNB62_05425</name>
</gene>
<proteinExistence type="predicted"/>
<sequence length="115" mass="12411">MASRACLVAVNRTIRAGGLEEDGPHAALIDMARNLARRMDKAGPDEAPLNLLRMYDSAVTKLERAVAPKPAPRPRRDEGETAATADAVPAGPPDLKIVEESPLDRIRRQKHRAAG</sequence>
<evidence type="ECO:0000313" key="3">
    <source>
        <dbReference type="Proteomes" id="UP001196843"/>
    </source>
</evidence>
<dbReference type="EMBL" id="JAEUAW010000003">
    <property type="protein sequence ID" value="MBW9093116.1"/>
    <property type="molecule type" value="Genomic_DNA"/>
</dbReference>
<keyword evidence="3" id="KW-1185">Reference proteome</keyword>
<dbReference type="Proteomes" id="UP001196843">
    <property type="component" value="Unassembled WGS sequence"/>
</dbReference>
<reference evidence="2 3" key="1">
    <citation type="journal article" date="2021" name="MBio">
        <title>Poor Competitiveness of Bradyrhizobium in Pigeon Pea Root Colonization in Indian Soils.</title>
        <authorList>
            <person name="Chalasani D."/>
            <person name="Basu A."/>
            <person name="Pullabhotla S.V.S.R.N."/>
            <person name="Jorrin B."/>
            <person name="Neal A.L."/>
            <person name="Poole P.S."/>
            <person name="Podile A.R."/>
            <person name="Tkacz A."/>
        </authorList>
    </citation>
    <scope>NUCLEOTIDE SEQUENCE [LARGE SCALE GENOMIC DNA]</scope>
    <source>
        <strain evidence="2 3">HU14</strain>
    </source>
</reference>
<name>A0ABS7HLG5_9MICO</name>
<feature type="compositionally biased region" description="Basic and acidic residues" evidence="1">
    <location>
        <begin position="96"/>
        <end position="106"/>
    </location>
</feature>
<accession>A0ABS7HLG5</accession>
<comment type="caution">
    <text evidence="2">The sequence shown here is derived from an EMBL/GenBank/DDBJ whole genome shotgun (WGS) entry which is preliminary data.</text>
</comment>
<organism evidence="2 3">
    <name type="scientific">Microbacterium jejuense</name>
    <dbReference type="NCBI Taxonomy" id="1263637"/>
    <lineage>
        <taxon>Bacteria</taxon>
        <taxon>Bacillati</taxon>
        <taxon>Actinomycetota</taxon>
        <taxon>Actinomycetes</taxon>
        <taxon>Micrococcales</taxon>
        <taxon>Microbacteriaceae</taxon>
        <taxon>Microbacterium</taxon>
    </lineage>
</organism>